<dbReference type="PANTHER" id="PTHR37183">
    <property type="entry name" value="PLANT THIONIN FAMILY PROTEIN"/>
    <property type="match status" value="1"/>
</dbReference>
<reference evidence="2 3" key="1">
    <citation type="submission" date="2019-06" db="EMBL/GenBank/DDBJ databases">
        <title>A chromosomal-level reference genome of Carpinus fangiana (Coryloideae, Betulaceae).</title>
        <authorList>
            <person name="Yang X."/>
            <person name="Wang Z."/>
            <person name="Zhang L."/>
            <person name="Hao G."/>
            <person name="Liu J."/>
            <person name="Yang Y."/>
        </authorList>
    </citation>
    <scope>NUCLEOTIDE SEQUENCE [LARGE SCALE GENOMIC DNA]</scope>
    <source>
        <strain evidence="2">Cfa_2016G</strain>
        <tissue evidence="2">Leaf</tissue>
    </source>
</reference>
<dbReference type="EMBL" id="CM017322">
    <property type="protein sequence ID" value="KAE8009107.1"/>
    <property type="molecule type" value="Genomic_DNA"/>
</dbReference>
<evidence type="ECO:0000313" key="2">
    <source>
        <dbReference type="EMBL" id="KAE8009107.1"/>
    </source>
</evidence>
<sequence>MRWEMGERKQRKMRKEIMVAVLVLCVVVSQMESVEAEDPDCYDLCSTGCVQPDTRLMQRCDRKCQIKCGPDADPDFEVNLG</sequence>
<dbReference type="OrthoDB" id="1933690at2759"/>
<evidence type="ECO:0000313" key="3">
    <source>
        <dbReference type="Proteomes" id="UP000327013"/>
    </source>
</evidence>
<evidence type="ECO:0000256" key="1">
    <source>
        <dbReference type="SAM" id="SignalP"/>
    </source>
</evidence>
<keyword evidence="3" id="KW-1185">Reference proteome</keyword>
<protein>
    <submittedName>
        <fullName evidence="2">Uncharacterized protein</fullName>
    </submittedName>
</protein>
<feature type="signal peptide" evidence="1">
    <location>
        <begin position="1"/>
        <end position="36"/>
    </location>
</feature>
<organism evidence="2 3">
    <name type="scientific">Carpinus fangiana</name>
    <dbReference type="NCBI Taxonomy" id="176857"/>
    <lineage>
        <taxon>Eukaryota</taxon>
        <taxon>Viridiplantae</taxon>
        <taxon>Streptophyta</taxon>
        <taxon>Embryophyta</taxon>
        <taxon>Tracheophyta</taxon>
        <taxon>Spermatophyta</taxon>
        <taxon>Magnoliopsida</taxon>
        <taxon>eudicotyledons</taxon>
        <taxon>Gunneridae</taxon>
        <taxon>Pentapetalae</taxon>
        <taxon>rosids</taxon>
        <taxon>fabids</taxon>
        <taxon>Fagales</taxon>
        <taxon>Betulaceae</taxon>
        <taxon>Carpinus</taxon>
    </lineage>
</organism>
<dbReference type="AlphaFoldDB" id="A0A5N6QPN2"/>
<dbReference type="PANTHER" id="PTHR37183:SF1">
    <property type="entry name" value="PLANT THIONIN FAMILY PROTEIN"/>
    <property type="match status" value="1"/>
</dbReference>
<accession>A0A5N6QPN2</accession>
<dbReference type="Proteomes" id="UP000327013">
    <property type="component" value="Chromosome 2"/>
</dbReference>
<feature type="chain" id="PRO_5024460397" evidence="1">
    <location>
        <begin position="37"/>
        <end position="81"/>
    </location>
</feature>
<gene>
    <name evidence="2" type="ORF">FH972_005561</name>
</gene>
<keyword evidence="1" id="KW-0732">Signal</keyword>
<name>A0A5N6QPN2_9ROSI</name>
<proteinExistence type="predicted"/>